<gene>
    <name evidence="2" type="ORF">DF182_00380</name>
</gene>
<protein>
    <submittedName>
        <fullName evidence="2">Uncharacterized protein</fullName>
    </submittedName>
</protein>
<accession>A0A365XXN5</accession>
<keyword evidence="1" id="KW-0732">Signal</keyword>
<feature type="signal peptide" evidence="1">
    <location>
        <begin position="1"/>
        <end position="29"/>
    </location>
</feature>
<sequence length="90" mass="9745">MLKEIKLMKKTKVAFSALGALIGIGGAYATTHQVISGKVDINTYNWYTPDGQLAFRSTILPARSACPELVGYVCLRGTAQGIPNVTLFKR</sequence>
<evidence type="ECO:0000313" key="2">
    <source>
        <dbReference type="EMBL" id="RBL91112.1"/>
    </source>
</evidence>
<dbReference type="EMBL" id="QFFJ01000001">
    <property type="protein sequence ID" value="RBL91112.1"/>
    <property type="molecule type" value="Genomic_DNA"/>
</dbReference>
<evidence type="ECO:0000313" key="3">
    <source>
        <dbReference type="Proteomes" id="UP000253410"/>
    </source>
</evidence>
<dbReference type="AlphaFoldDB" id="A0A365XXN5"/>
<dbReference type="Proteomes" id="UP000253410">
    <property type="component" value="Unassembled WGS sequence"/>
</dbReference>
<proteinExistence type="predicted"/>
<feature type="chain" id="PRO_5016803084" evidence="1">
    <location>
        <begin position="30"/>
        <end position="90"/>
    </location>
</feature>
<comment type="caution">
    <text evidence="2">The sequence shown here is derived from an EMBL/GenBank/DDBJ whole genome shotgun (WGS) entry which is preliminary data.</text>
</comment>
<keyword evidence="3" id="KW-1185">Reference proteome</keyword>
<name>A0A365XXN5_9BACT</name>
<reference evidence="2 3" key="1">
    <citation type="submission" date="2018-05" db="EMBL/GenBank/DDBJ databases">
        <title>Chitinophaga sp. K3CV102501T nov., isolated from isolated from a monsoon evergreen broad-leaved forest soil.</title>
        <authorList>
            <person name="Lv Y."/>
        </authorList>
    </citation>
    <scope>NUCLEOTIDE SEQUENCE [LARGE SCALE GENOMIC DNA]</scope>
    <source>
        <strain evidence="2 3">GDMCC 1.1325</strain>
    </source>
</reference>
<organism evidence="2 3">
    <name type="scientific">Chitinophaga flava</name>
    <dbReference type="NCBI Taxonomy" id="2259036"/>
    <lineage>
        <taxon>Bacteria</taxon>
        <taxon>Pseudomonadati</taxon>
        <taxon>Bacteroidota</taxon>
        <taxon>Chitinophagia</taxon>
        <taxon>Chitinophagales</taxon>
        <taxon>Chitinophagaceae</taxon>
        <taxon>Chitinophaga</taxon>
    </lineage>
</organism>
<evidence type="ECO:0000256" key="1">
    <source>
        <dbReference type="SAM" id="SignalP"/>
    </source>
</evidence>